<proteinExistence type="predicted"/>
<dbReference type="EMBL" id="CP012332">
    <property type="protein sequence ID" value="AKU90382.1"/>
    <property type="molecule type" value="Genomic_DNA"/>
</dbReference>
<keyword evidence="3" id="KW-1185">Reference proteome</keyword>
<evidence type="ECO:0000313" key="3">
    <source>
        <dbReference type="Proteomes" id="UP000055590"/>
    </source>
</evidence>
<evidence type="ECO:0000313" key="2">
    <source>
        <dbReference type="EMBL" id="AKU90382.1"/>
    </source>
</evidence>
<dbReference type="Proteomes" id="UP000055590">
    <property type="component" value="Chromosome"/>
</dbReference>
<feature type="region of interest" description="Disordered" evidence="1">
    <location>
        <begin position="1"/>
        <end position="22"/>
    </location>
</feature>
<accession>A0A0K1PA52</accession>
<dbReference type="STRING" id="1391653.AKJ08_0769"/>
<dbReference type="AlphaFoldDB" id="A0A0K1PA52"/>
<sequence length="37" mass="4126">MHDPSGRPPSEATRPGCRLPRQRIVIHRDFSAAVNAE</sequence>
<protein>
    <submittedName>
        <fullName evidence="2">Uncharacterized protein</fullName>
    </submittedName>
</protein>
<name>A0A0K1PA52_9BACT</name>
<gene>
    <name evidence="2" type="ORF">AKJ08_0769</name>
</gene>
<dbReference type="KEGG" id="vin:AKJ08_0769"/>
<reference evidence="2 3" key="1">
    <citation type="submission" date="2015-08" db="EMBL/GenBank/DDBJ databases">
        <authorList>
            <person name="Babu N.S."/>
            <person name="Beckwith C.J."/>
            <person name="Beseler K.G."/>
            <person name="Brison A."/>
            <person name="Carone J.V."/>
            <person name="Caskin T.P."/>
            <person name="Diamond M."/>
            <person name="Durham M.E."/>
            <person name="Foxe J.M."/>
            <person name="Go M."/>
            <person name="Henderson B.A."/>
            <person name="Jones I.B."/>
            <person name="McGettigan J.A."/>
            <person name="Micheletti S.J."/>
            <person name="Nasrallah M.E."/>
            <person name="Ortiz D."/>
            <person name="Piller C.R."/>
            <person name="Privatt S.R."/>
            <person name="Schneider S.L."/>
            <person name="Sharp S."/>
            <person name="Smith T.C."/>
            <person name="Stanton J.D."/>
            <person name="Ullery H.E."/>
            <person name="Wilson R.J."/>
            <person name="Serrano M.G."/>
            <person name="Buck G."/>
            <person name="Lee V."/>
            <person name="Wang Y."/>
            <person name="Carvalho R."/>
            <person name="Voegtly L."/>
            <person name="Shi R."/>
            <person name="Duckworth R."/>
            <person name="Johnson A."/>
            <person name="Loviza R."/>
            <person name="Walstead R."/>
            <person name="Shah Z."/>
            <person name="Kiflezghi M."/>
            <person name="Wade K."/>
            <person name="Ball S.L."/>
            <person name="Bradley K.W."/>
            <person name="Asai D.J."/>
            <person name="Bowman C.A."/>
            <person name="Russell D.A."/>
            <person name="Pope W.H."/>
            <person name="Jacobs-Sera D."/>
            <person name="Hendrix R.W."/>
            <person name="Hatfull G.F."/>
        </authorList>
    </citation>
    <scope>NUCLEOTIDE SEQUENCE [LARGE SCALE GENOMIC DNA]</scope>
    <source>
        <strain evidence="2 3">DSM 27710</strain>
    </source>
</reference>
<evidence type="ECO:0000256" key="1">
    <source>
        <dbReference type="SAM" id="MobiDB-lite"/>
    </source>
</evidence>
<organism evidence="2 3">
    <name type="scientific">Vulgatibacter incomptus</name>
    <dbReference type="NCBI Taxonomy" id="1391653"/>
    <lineage>
        <taxon>Bacteria</taxon>
        <taxon>Pseudomonadati</taxon>
        <taxon>Myxococcota</taxon>
        <taxon>Myxococcia</taxon>
        <taxon>Myxococcales</taxon>
        <taxon>Cystobacterineae</taxon>
        <taxon>Vulgatibacteraceae</taxon>
        <taxon>Vulgatibacter</taxon>
    </lineage>
</organism>